<protein>
    <submittedName>
        <fullName evidence="1">Uncharacterized protein</fullName>
    </submittedName>
</protein>
<keyword evidence="2" id="KW-1185">Reference proteome</keyword>
<sequence>MRLLNLLRHREIADLEVGELVLRTIGRSPGPALVIDRSSQGVTFGVLRHPELTRPISYLVQSGSSLSFGTSWALEILPASLSPPTRHYQETTQPGDLLIGKEGTMVVLDDSHAKPAAPFGFNVDTLALVALPEEAARCAGWRIWAHKDDWRRPSATPVFEWVAPSPTAAIVS</sequence>
<dbReference type="RefSeq" id="WP_051520911.1">
    <property type="nucleotide sequence ID" value="NZ_KK088522.1"/>
</dbReference>
<evidence type="ECO:0000313" key="2">
    <source>
        <dbReference type="Proteomes" id="UP000019666"/>
    </source>
</evidence>
<reference evidence="1 2" key="1">
    <citation type="submission" date="2013-02" db="EMBL/GenBank/DDBJ databases">
        <authorList>
            <person name="Fiebig A."/>
            <person name="Goeker M."/>
            <person name="Klenk H.-P.P."/>
        </authorList>
    </citation>
    <scope>NUCLEOTIDE SEQUENCE [LARGE SCALE GENOMIC DNA]</scope>
    <source>
        <strain evidence="1 2">DSM 19309</strain>
    </source>
</reference>
<dbReference type="Proteomes" id="UP000019666">
    <property type="component" value="Unassembled WGS sequence"/>
</dbReference>
<comment type="caution">
    <text evidence="1">The sequence shown here is derived from an EMBL/GenBank/DDBJ whole genome shotgun (WGS) entry which is preliminary data.</text>
</comment>
<name>A0A017HQ16_9RHOB</name>
<dbReference type="EMBL" id="AOSK01000065">
    <property type="protein sequence ID" value="EYD75864.1"/>
    <property type="molecule type" value="Genomic_DNA"/>
</dbReference>
<gene>
    <name evidence="1" type="ORF">Rumeso_02646</name>
</gene>
<proteinExistence type="predicted"/>
<organism evidence="1 2">
    <name type="scientific">Rubellimicrobium mesophilum DSM 19309</name>
    <dbReference type="NCBI Taxonomy" id="442562"/>
    <lineage>
        <taxon>Bacteria</taxon>
        <taxon>Pseudomonadati</taxon>
        <taxon>Pseudomonadota</taxon>
        <taxon>Alphaproteobacteria</taxon>
        <taxon>Rhodobacterales</taxon>
        <taxon>Roseobacteraceae</taxon>
        <taxon>Rubellimicrobium</taxon>
    </lineage>
</organism>
<dbReference type="AlphaFoldDB" id="A0A017HQ16"/>
<evidence type="ECO:0000313" key="1">
    <source>
        <dbReference type="EMBL" id="EYD75864.1"/>
    </source>
</evidence>
<dbReference type="HOGENOM" id="CLU_1607909_0_0_5"/>
<accession>A0A017HQ16</accession>